<feature type="region of interest" description="Disordered" evidence="1">
    <location>
        <begin position="1"/>
        <end position="23"/>
    </location>
</feature>
<proteinExistence type="predicted"/>
<gene>
    <name evidence="2" type="ORF">PV327_001870</name>
</gene>
<evidence type="ECO:0000256" key="1">
    <source>
        <dbReference type="SAM" id="MobiDB-lite"/>
    </source>
</evidence>
<protein>
    <submittedName>
        <fullName evidence="2">Uncharacterized protein</fullName>
    </submittedName>
</protein>
<feature type="compositionally biased region" description="Polar residues" evidence="1">
    <location>
        <begin position="7"/>
        <end position="21"/>
    </location>
</feature>
<comment type="caution">
    <text evidence="2">The sequence shown here is derived from an EMBL/GenBank/DDBJ whole genome shotgun (WGS) entry which is preliminary data.</text>
</comment>
<reference evidence="2" key="1">
    <citation type="journal article" date="2023" name="bioRxiv">
        <title>Scaffold-level genome assemblies of two parasitoid biocontrol wasps reveal the parthenogenesis mechanism and an associated novel virus.</title>
        <authorList>
            <person name="Inwood S."/>
            <person name="Skelly J."/>
            <person name="Guhlin J."/>
            <person name="Harrop T."/>
            <person name="Goldson S."/>
            <person name="Dearden P."/>
        </authorList>
    </citation>
    <scope>NUCLEOTIDE SEQUENCE</scope>
    <source>
        <strain evidence="2">Lincoln</strain>
        <tissue evidence="2">Whole body</tissue>
    </source>
</reference>
<evidence type="ECO:0000313" key="2">
    <source>
        <dbReference type="EMBL" id="KAK0168029.1"/>
    </source>
</evidence>
<dbReference type="AlphaFoldDB" id="A0AA39FED8"/>
<feature type="region of interest" description="Disordered" evidence="1">
    <location>
        <begin position="108"/>
        <end position="136"/>
    </location>
</feature>
<reference evidence="2" key="2">
    <citation type="submission" date="2023-03" db="EMBL/GenBank/DDBJ databases">
        <authorList>
            <person name="Inwood S.N."/>
            <person name="Skelly J.G."/>
            <person name="Guhlin J."/>
            <person name="Harrop T.W.R."/>
            <person name="Goldson S.G."/>
            <person name="Dearden P.K."/>
        </authorList>
    </citation>
    <scope>NUCLEOTIDE SEQUENCE</scope>
    <source>
        <strain evidence="2">Lincoln</strain>
        <tissue evidence="2">Whole body</tissue>
    </source>
</reference>
<dbReference type="Proteomes" id="UP001168972">
    <property type="component" value="Unassembled WGS sequence"/>
</dbReference>
<sequence>MSKSKSKLIVNSMNKSSTPSTLPKFLSTEQSEKIENNESPNQIRNVAVHFGNFYEQQKNNSTTPINKQTNQPLCEPKLEFTLNMVRKLEKSTGNVDYSRQVTALLDNTVEPPNFSTTDGTKGLGGHKLSSSTTEMQ</sequence>
<keyword evidence="3" id="KW-1185">Reference proteome</keyword>
<organism evidence="2 3">
    <name type="scientific">Microctonus hyperodae</name>
    <name type="common">Parasitoid wasp</name>
    <dbReference type="NCBI Taxonomy" id="165561"/>
    <lineage>
        <taxon>Eukaryota</taxon>
        <taxon>Metazoa</taxon>
        <taxon>Ecdysozoa</taxon>
        <taxon>Arthropoda</taxon>
        <taxon>Hexapoda</taxon>
        <taxon>Insecta</taxon>
        <taxon>Pterygota</taxon>
        <taxon>Neoptera</taxon>
        <taxon>Endopterygota</taxon>
        <taxon>Hymenoptera</taxon>
        <taxon>Apocrita</taxon>
        <taxon>Ichneumonoidea</taxon>
        <taxon>Braconidae</taxon>
        <taxon>Euphorinae</taxon>
        <taxon>Microctonus</taxon>
    </lineage>
</organism>
<name>A0AA39FED8_MICHY</name>
<evidence type="ECO:0000313" key="3">
    <source>
        <dbReference type="Proteomes" id="UP001168972"/>
    </source>
</evidence>
<accession>A0AA39FED8</accession>
<dbReference type="EMBL" id="JAQQBR010001831">
    <property type="protein sequence ID" value="KAK0168029.1"/>
    <property type="molecule type" value="Genomic_DNA"/>
</dbReference>